<evidence type="ECO:0000313" key="2">
    <source>
        <dbReference type="Proteomes" id="UP000078540"/>
    </source>
</evidence>
<organism evidence="1 2">
    <name type="scientific">Atta colombica</name>
    <dbReference type="NCBI Taxonomy" id="520822"/>
    <lineage>
        <taxon>Eukaryota</taxon>
        <taxon>Metazoa</taxon>
        <taxon>Ecdysozoa</taxon>
        <taxon>Arthropoda</taxon>
        <taxon>Hexapoda</taxon>
        <taxon>Insecta</taxon>
        <taxon>Pterygota</taxon>
        <taxon>Neoptera</taxon>
        <taxon>Endopterygota</taxon>
        <taxon>Hymenoptera</taxon>
        <taxon>Apocrita</taxon>
        <taxon>Aculeata</taxon>
        <taxon>Formicoidea</taxon>
        <taxon>Formicidae</taxon>
        <taxon>Myrmicinae</taxon>
        <taxon>Atta</taxon>
    </lineage>
</organism>
<dbReference type="EMBL" id="KQ976604">
    <property type="protein sequence ID" value="KYM79377.1"/>
    <property type="molecule type" value="Genomic_DNA"/>
</dbReference>
<name>A0A195B533_9HYME</name>
<feature type="non-terminal residue" evidence="1">
    <location>
        <position position="1"/>
    </location>
</feature>
<gene>
    <name evidence="1" type="ORF">ALC53_10172</name>
</gene>
<dbReference type="AlphaFoldDB" id="A0A195B533"/>
<dbReference type="Proteomes" id="UP000078540">
    <property type="component" value="Unassembled WGS sequence"/>
</dbReference>
<protein>
    <submittedName>
        <fullName evidence="1">Uncharacterized protein</fullName>
    </submittedName>
</protein>
<reference evidence="1 2" key="1">
    <citation type="submission" date="2015-09" db="EMBL/GenBank/DDBJ databases">
        <title>Atta colombica WGS genome.</title>
        <authorList>
            <person name="Nygaard S."/>
            <person name="Hu H."/>
            <person name="Boomsma J."/>
            <person name="Zhang G."/>
        </authorList>
    </citation>
    <scope>NUCLEOTIDE SEQUENCE [LARGE SCALE GENOMIC DNA]</scope>
    <source>
        <strain evidence="1">Treedump-2</strain>
        <tissue evidence="1">Whole body</tissue>
    </source>
</reference>
<sequence length="101" mass="11865">NKCCKDCLTSLITFLGKESEEHIQMAKTYFESNYFLSIKEAKLHRCMFCRVRRDNLSCETTRSMDFEKIFQAVKDKQGCFNCLKVGHSYKRIFVVTKAKCL</sequence>
<accession>A0A195B533</accession>
<proteinExistence type="predicted"/>
<keyword evidence="2" id="KW-1185">Reference proteome</keyword>
<evidence type="ECO:0000313" key="1">
    <source>
        <dbReference type="EMBL" id="KYM79377.1"/>
    </source>
</evidence>